<dbReference type="STRING" id="1173701.A0A066XD84"/>
<name>A0A066XD84_COLSU</name>
<dbReference type="Proteomes" id="UP000027238">
    <property type="component" value="Unassembled WGS sequence"/>
</dbReference>
<evidence type="ECO:0000313" key="2">
    <source>
        <dbReference type="EMBL" id="KDN63995.1"/>
    </source>
</evidence>
<protein>
    <submittedName>
        <fullName evidence="2">Putative transposase</fullName>
    </submittedName>
</protein>
<sequence>MLAQITPSNPLEDPYILAVLIAIAQSQQRRYAQARLLPATQSFQVYVVVTDAKEKSYLVVYTADVPVVFLDRLATPHKRPRDACHLVVCLVDIPFEPYSSFPERLTHVVTPLSKKRSQDTDPCNADIRDSKRRKMA</sequence>
<dbReference type="EMBL" id="JMSE01001169">
    <property type="protein sequence ID" value="KDN63995.1"/>
    <property type="molecule type" value="Genomic_DNA"/>
</dbReference>
<accession>A0A066XD84</accession>
<dbReference type="AlphaFoldDB" id="A0A066XD84"/>
<gene>
    <name evidence="2" type="ORF">CSUB01_09675</name>
</gene>
<dbReference type="OrthoDB" id="4846517at2759"/>
<evidence type="ECO:0000256" key="1">
    <source>
        <dbReference type="SAM" id="MobiDB-lite"/>
    </source>
</evidence>
<reference evidence="3" key="1">
    <citation type="journal article" date="2014" name="Genome Announc.">
        <title>Draft genome sequence of Colletotrichum sublineola, a destructive pathogen of cultivated sorghum.</title>
        <authorList>
            <person name="Baroncelli R."/>
            <person name="Sanz-Martin J.M."/>
            <person name="Rech G.E."/>
            <person name="Sukno S.A."/>
            <person name="Thon M.R."/>
        </authorList>
    </citation>
    <scope>NUCLEOTIDE SEQUENCE [LARGE SCALE GENOMIC DNA]</scope>
    <source>
        <strain evidence="3">TX430BB</strain>
    </source>
</reference>
<evidence type="ECO:0000313" key="3">
    <source>
        <dbReference type="Proteomes" id="UP000027238"/>
    </source>
</evidence>
<dbReference type="HOGENOM" id="CLU_2015931_0_0_1"/>
<proteinExistence type="predicted"/>
<organism evidence="2 3">
    <name type="scientific">Colletotrichum sublineola</name>
    <name type="common">Sorghum anthracnose fungus</name>
    <dbReference type="NCBI Taxonomy" id="1173701"/>
    <lineage>
        <taxon>Eukaryota</taxon>
        <taxon>Fungi</taxon>
        <taxon>Dikarya</taxon>
        <taxon>Ascomycota</taxon>
        <taxon>Pezizomycotina</taxon>
        <taxon>Sordariomycetes</taxon>
        <taxon>Hypocreomycetidae</taxon>
        <taxon>Glomerellales</taxon>
        <taxon>Glomerellaceae</taxon>
        <taxon>Colletotrichum</taxon>
        <taxon>Colletotrichum graminicola species complex</taxon>
    </lineage>
</organism>
<keyword evidence="3" id="KW-1185">Reference proteome</keyword>
<comment type="caution">
    <text evidence="2">The sequence shown here is derived from an EMBL/GenBank/DDBJ whole genome shotgun (WGS) entry which is preliminary data.</text>
</comment>
<feature type="region of interest" description="Disordered" evidence="1">
    <location>
        <begin position="111"/>
        <end position="136"/>
    </location>
</feature>
<dbReference type="eggNOG" id="ENOG502RASJ">
    <property type="taxonomic scope" value="Eukaryota"/>
</dbReference>